<dbReference type="Proteomes" id="UP001234297">
    <property type="component" value="Chromosome 8"/>
</dbReference>
<sequence length="101" mass="11700">MIGRVTGGEEMKEECKEMEGFSRKAVRECGSSDRNIRAFVEEMIEVYPDMKGASYEFEIYSADKKRWQLLDCASEPHPGHSKGRQDRYSVYCNQLLVLRVL</sequence>
<evidence type="ECO:0000313" key="2">
    <source>
        <dbReference type="Proteomes" id="UP001234297"/>
    </source>
</evidence>
<proteinExistence type="predicted"/>
<comment type="caution">
    <text evidence="1">The sequence shown here is derived from an EMBL/GenBank/DDBJ whole genome shotgun (WGS) entry which is preliminary data.</text>
</comment>
<keyword evidence="2" id="KW-1185">Reference proteome</keyword>
<accession>A0ACC2LLQ2</accession>
<name>A0ACC2LLQ2_PERAE</name>
<gene>
    <name evidence="1" type="ORF">MRB53_027690</name>
</gene>
<dbReference type="EMBL" id="CM056816">
    <property type="protein sequence ID" value="KAJ8634354.1"/>
    <property type="molecule type" value="Genomic_DNA"/>
</dbReference>
<evidence type="ECO:0000313" key="1">
    <source>
        <dbReference type="EMBL" id="KAJ8634354.1"/>
    </source>
</evidence>
<protein>
    <submittedName>
        <fullName evidence="1">Uncharacterized protein</fullName>
    </submittedName>
</protein>
<reference evidence="1 2" key="1">
    <citation type="journal article" date="2022" name="Hortic Res">
        <title>A haplotype resolved chromosomal level avocado genome allows analysis of novel avocado genes.</title>
        <authorList>
            <person name="Nath O."/>
            <person name="Fletcher S.J."/>
            <person name="Hayward A."/>
            <person name="Shaw L.M."/>
            <person name="Masouleh A.K."/>
            <person name="Furtado A."/>
            <person name="Henry R.J."/>
            <person name="Mitter N."/>
        </authorList>
    </citation>
    <scope>NUCLEOTIDE SEQUENCE [LARGE SCALE GENOMIC DNA]</scope>
    <source>
        <strain evidence="2">cv. Hass</strain>
    </source>
</reference>
<organism evidence="1 2">
    <name type="scientific">Persea americana</name>
    <name type="common">Avocado</name>
    <dbReference type="NCBI Taxonomy" id="3435"/>
    <lineage>
        <taxon>Eukaryota</taxon>
        <taxon>Viridiplantae</taxon>
        <taxon>Streptophyta</taxon>
        <taxon>Embryophyta</taxon>
        <taxon>Tracheophyta</taxon>
        <taxon>Spermatophyta</taxon>
        <taxon>Magnoliopsida</taxon>
        <taxon>Magnoliidae</taxon>
        <taxon>Laurales</taxon>
        <taxon>Lauraceae</taxon>
        <taxon>Persea</taxon>
    </lineage>
</organism>